<feature type="region of interest" description="Disordered" evidence="2">
    <location>
        <begin position="57"/>
        <end position="76"/>
    </location>
</feature>
<proteinExistence type="predicted"/>
<organism evidence="3 4">
    <name type="scientific">Streptomyces spectabilis</name>
    <dbReference type="NCBI Taxonomy" id="68270"/>
    <lineage>
        <taxon>Bacteria</taxon>
        <taxon>Bacillati</taxon>
        <taxon>Actinomycetota</taxon>
        <taxon>Actinomycetes</taxon>
        <taxon>Kitasatosporales</taxon>
        <taxon>Streptomycetaceae</taxon>
        <taxon>Streptomyces</taxon>
    </lineage>
</organism>
<protein>
    <submittedName>
        <fullName evidence="3">Uncharacterized protein</fullName>
    </submittedName>
</protein>
<comment type="caution">
    <text evidence="3">The sequence shown here is derived from an EMBL/GenBank/DDBJ whole genome shotgun (WGS) entry which is preliminary data.</text>
</comment>
<accession>A0A7W8B411</accession>
<feature type="coiled-coil region" evidence="1">
    <location>
        <begin position="5"/>
        <end position="46"/>
    </location>
</feature>
<dbReference type="RefSeq" id="WP_184926974.1">
    <property type="nucleotide sequence ID" value="NZ_BMSQ01000048.1"/>
</dbReference>
<dbReference type="EMBL" id="JACHJD010000047">
    <property type="protein sequence ID" value="MBB5109923.1"/>
    <property type="molecule type" value="Genomic_DNA"/>
</dbReference>
<reference evidence="3 4" key="1">
    <citation type="submission" date="2020-08" db="EMBL/GenBank/DDBJ databases">
        <title>Genomic Encyclopedia of Type Strains, Phase III (KMG-III): the genomes of soil and plant-associated and newly described type strains.</title>
        <authorList>
            <person name="Whitman W."/>
        </authorList>
    </citation>
    <scope>NUCLEOTIDE SEQUENCE [LARGE SCALE GENOMIC DNA]</scope>
    <source>
        <strain evidence="3 4">CECT 3146</strain>
    </source>
</reference>
<keyword evidence="1" id="KW-0175">Coiled coil</keyword>
<dbReference type="AlphaFoldDB" id="A0A7W8B411"/>
<gene>
    <name evidence="3" type="ORF">FHS40_009053</name>
</gene>
<evidence type="ECO:0000256" key="1">
    <source>
        <dbReference type="SAM" id="Coils"/>
    </source>
</evidence>
<dbReference type="Proteomes" id="UP000549009">
    <property type="component" value="Unassembled WGS sequence"/>
</dbReference>
<keyword evidence="4" id="KW-1185">Reference proteome</keyword>
<feature type="region of interest" description="Disordered" evidence="2">
    <location>
        <begin position="144"/>
        <end position="164"/>
    </location>
</feature>
<sequence length="202" mass="21683">MVSLLGKLERREAVIRERVAELRLQVAELSEQLEGFEEVLSQVEVARRVVREILDDATADEPVPSPDAGRQEEAVSPIGVVTVPQWEPGMGISVLSPGYQDVVEVLRPAGRPLRSKAVSVAIGWGEGGGEGGVDAGEAEAADAQGLAHRGQPGPVRAGRTGRRSRAVPSGIWRVRTLLDTKILRWQTSTGGQEVPVGCRLTW</sequence>
<name>A0A7W8B411_STRST</name>
<evidence type="ECO:0000313" key="4">
    <source>
        <dbReference type="Proteomes" id="UP000549009"/>
    </source>
</evidence>
<evidence type="ECO:0000256" key="2">
    <source>
        <dbReference type="SAM" id="MobiDB-lite"/>
    </source>
</evidence>
<evidence type="ECO:0000313" key="3">
    <source>
        <dbReference type="EMBL" id="MBB5109923.1"/>
    </source>
</evidence>